<dbReference type="AlphaFoldDB" id="A0A816L3V8"/>
<reference evidence="2" key="1">
    <citation type="submission" date="2021-01" db="EMBL/GenBank/DDBJ databases">
        <authorList>
            <consortium name="Genoscope - CEA"/>
            <person name="William W."/>
        </authorList>
    </citation>
    <scope>NUCLEOTIDE SEQUENCE</scope>
</reference>
<feature type="region of interest" description="Disordered" evidence="1">
    <location>
        <begin position="1"/>
        <end position="65"/>
    </location>
</feature>
<feature type="compositionally biased region" description="Basic and acidic residues" evidence="1">
    <location>
        <begin position="134"/>
        <end position="164"/>
    </location>
</feature>
<dbReference type="Proteomes" id="UP001295469">
    <property type="component" value="Chromosome C05"/>
</dbReference>
<feature type="compositionally biased region" description="Basic and acidic residues" evidence="1">
    <location>
        <begin position="21"/>
        <end position="53"/>
    </location>
</feature>
<sequence length="164" mass="19501">MVRQTADNSKNRHGRTPIPSSDEKPQDFSISARERRQRSEANIKQEREGRETDAGGEPPTPVTTMDFFFFSRERREAFLERGYVTKGKETNFNFKSNHIKHKTLLRLINDQFLTNKLHVTRKKKHRENKRHRVRDREVISRGYDERDGGGGDSGEDRSEKRWWW</sequence>
<feature type="region of interest" description="Disordered" evidence="1">
    <location>
        <begin position="122"/>
        <end position="164"/>
    </location>
</feature>
<feature type="compositionally biased region" description="Basic residues" evidence="1">
    <location>
        <begin position="122"/>
        <end position="133"/>
    </location>
</feature>
<proteinExistence type="predicted"/>
<accession>A0A816L3V8</accession>
<protein>
    <submittedName>
        <fullName evidence="2">(rape) hypothetical protein</fullName>
    </submittedName>
</protein>
<evidence type="ECO:0000256" key="1">
    <source>
        <dbReference type="SAM" id="MobiDB-lite"/>
    </source>
</evidence>
<evidence type="ECO:0000313" key="2">
    <source>
        <dbReference type="EMBL" id="CAF1931954.1"/>
    </source>
</evidence>
<dbReference type="EMBL" id="HG994369">
    <property type="protein sequence ID" value="CAF1931954.1"/>
    <property type="molecule type" value="Genomic_DNA"/>
</dbReference>
<organism evidence="2">
    <name type="scientific">Brassica napus</name>
    <name type="common">Rape</name>
    <dbReference type="NCBI Taxonomy" id="3708"/>
    <lineage>
        <taxon>Eukaryota</taxon>
        <taxon>Viridiplantae</taxon>
        <taxon>Streptophyta</taxon>
        <taxon>Embryophyta</taxon>
        <taxon>Tracheophyta</taxon>
        <taxon>Spermatophyta</taxon>
        <taxon>Magnoliopsida</taxon>
        <taxon>eudicotyledons</taxon>
        <taxon>Gunneridae</taxon>
        <taxon>Pentapetalae</taxon>
        <taxon>rosids</taxon>
        <taxon>malvids</taxon>
        <taxon>Brassicales</taxon>
        <taxon>Brassicaceae</taxon>
        <taxon>Brassiceae</taxon>
        <taxon>Brassica</taxon>
    </lineage>
</organism>
<gene>
    <name evidence="2" type="ORF">DARMORV10_C05P43370.1</name>
</gene>
<name>A0A816L3V8_BRANA</name>